<gene>
    <name evidence="2" type="ORF">EZ437_05080</name>
</gene>
<proteinExistence type="predicted"/>
<dbReference type="EMBL" id="SJSL01000001">
    <property type="protein sequence ID" value="TCD03345.1"/>
    <property type="molecule type" value="Genomic_DNA"/>
</dbReference>
<dbReference type="InterPro" id="IPR037066">
    <property type="entry name" value="Plug_dom_sf"/>
</dbReference>
<comment type="caution">
    <text evidence="2">The sequence shown here is derived from an EMBL/GenBank/DDBJ whole genome shotgun (WGS) entry which is preliminary data.</text>
</comment>
<keyword evidence="1" id="KW-0472">Membrane</keyword>
<dbReference type="OrthoDB" id="1112758at2"/>
<dbReference type="Gene3D" id="2.170.130.10">
    <property type="entry name" value="TonB-dependent receptor, plug domain"/>
    <property type="match status" value="1"/>
</dbReference>
<organism evidence="2 3">
    <name type="scientific">Pedobacter psychroterrae</name>
    <dbReference type="NCBI Taxonomy" id="2530453"/>
    <lineage>
        <taxon>Bacteria</taxon>
        <taxon>Pseudomonadati</taxon>
        <taxon>Bacteroidota</taxon>
        <taxon>Sphingobacteriia</taxon>
        <taxon>Sphingobacteriales</taxon>
        <taxon>Sphingobacteriaceae</taxon>
        <taxon>Pedobacter</taxon>
    </lineage>
</organism>
<dbReference type="Proteomes" id="UP000293347">
    <property type="component" value="Unassembled WGS sequence"/>
</dbReference>
<sequence length="416" mass="46190">MNKDWLDIDVLEDYLDGKLDAKSMNRVERAALEDPFVAEALAGLSMSPKRSLASLSLLQKQLQQRVTEQQYVKKKTVITWQRLSIAATAAVLFISIGIIFWMKQVNYQQTGDNQSKKVDVVIAPKVKATEPVKPVPELIPPMASDEVAMNTKAKTRTMKARVNEPSALSEQKAVLMEVAVSASPYSSSLVIGNSIRGKVTDETTGEPIVGANIYKMNADGTYRGIGATDQAGEFNIKVDSLTKEQEIIVSYVSYTTKRITVKPNELLAVALHEDKSTMDEVVIRGYQKRTREVTTGSSFIVSGKKVADVPVSNVEQLLQGKVAGLNIQNNVNAEPTIGWEKYREYLIKENRFNKETKPEQTAEYLFVIKKGRPVNISVAKGISKKYDKEAIRLIKKGSDWKLSDPTLSEVSVVLKF</sequence>
<evidence type="ECO:0000256" key="1">
    <source>
        <dbReference type="SAM" id="Phobius"/>
    </source>
</evidence>
<feature type="transmembrane region" description="Helical" evidence="1">
    <location>
        <begin position="83"/>
        <end position="102"/>
    </location>
</feature>
<evidence type="ECO:0000313" key="3">
    <source>
        <dbReference type="Proteomes" id="UP000293347"/>
    </source>
</evidence>
<reference evidence="2 3" key="1">
    <citation type="submission" date="2019-02" db="EMBL/GenBank/DDBJ databases">
        <title>Pedobacter sp. RP-1-14 sp. nov., isolated from Arctic soil.</title>
        <authorList>
            <person name="Dahal R.H."/>
        </authorList>
    </citation>
    <scope>NUCLEOTIDE SEQUENCE [LARGE SCALE GENOMIC DNA]</scope>
    <source>
        <strain evidence="2 3">RP-1-14</strain>
    </source>
</reference>
<evidence type="ECO:0008006" key="4">
    <source>
        <dbReference type="Google" id="ProtNLM"/>
    </source>
</evidence>
<dbReference type="AlphaFoldDB" id="A0A4R0NUZ3"/>
<keyword evidence="1" id="KW-1133">Transmembrane helix</keyword>
<accession>A0A4R0NUZ3</accession>
<dbReference type="RefSeq" id="WP_131593870.1">
    <property type="nucleotide sequence ID" value="NZ_SJSL01000001.1"/>
</dbReference>
<dbReference type="SUPFAM" id="SSF49464">
    <property type="entry name" value="Carboxypeptidase regulatory domain-like"/>
    <property type="match status" value="1"/>
</dbReference>
<protein>
    <recommendedName>
        <fullName evidence="4">Carboxypeptidase-like protein</fullName>
    </recommendedName>
</protein>
<keyword evidence="1" id="KW-0812">Transmembrane</keyword>
<dbReference type="InterPro" id="IPR008969">
    <property type="entry name" value="CarboxyPept-like_regulatory"/>
</dbReference>
<dbReference type="Pfam" id="PF13715">
    <property type="entry name" value="CarbopepD_reg_2"/>
    <property type="match status" value="1"/>
</dbReference>
<dbReference type="Gene3D" id="2.60.40.1120">
    <property type="entry name" value="Carboxypeptidase-like, regulatory domain"/>
    <property type="match status" value="1"/>
</dbReference>
<keyword evidence="3" id="KW-1185">Reference proteome</keyword>
<name>A0A4R0NUZ3_9SPHI</name>
<evidence type="ECO:0000313" key="2">
    <source>
        <dbReference type="EMBL" id="TCD03345.1"/>
    </source>
</evidence>